<proteinExistence type="predicted"/>
<evidence type="ECO:0000256" key="5">
    <source>
        <dbReference type="SAM" id="Phobius"/>
    </source>
</evidence>
<evidence type="ECO:0000256" key="2">
    <source>
        <dbReference type="ARBA" id="ARBA00022692"/>
    </source>
</evidence>
<dbReference type="PANTHER" id="PTHR23294">
    <property type="entry name" value="ET TRANSLATION PRODUCT-RELATED"/>
    <property type="match status" value="1"/>
</dbReference>
<evidence type="ECO:0008006" key="8">
    <source>
        <dbReference type="Google" id="ProtNLM"/>
    </source>
</evidence>
<feature type="transmembrane region" description="Helical" evidence="5">
    <location>
        <begin position="73"/>
        <end position="89"/>
    </location>
</feature>
<evidence type="ECO:0000256" key="4">
    <source>
        <dbReference type="ARBA" id="ARBA00023136"/>
    </source>
</evidence>
<dbReference type="InterPro" id="IPR051617">
    <property type="entry name" value="UNC-93-like_regulator"/>
</dbReference>
<dbReference type="EMBL" id="MBFT01000348">
    <property type="protein sequence ID" value="PVU92740.1"/>
    <property type="molecule type" value="Genomic_DNA"/>
</dbReference>
<dbReference type="Proteomes" id="UP000245699">
    <property type="component" value="Unassembled WGS sequence"/>
</dbReference>
<evidence type="ECO:0000313" key="6">
    <source>
        <dbReference type="EMBL" id="PVU92740.1"/>
    </source>
</evidence>
<feature type="transmembrane region" description="Helical" evidence="5">
    <location>
        <begin position="95"/>
        <end position="114"/>
    </location>
</feature>
<feature type="transmembrane region" description="Helical" evidence="5">
    <location>
        <begin position="214"/>
        <end position="236"/>
    </location>
</feature>
<gene>
    <name evidence="6" type="ORF">BB559_003625</name>
</gene>
<dbReference type="Gene3D" id="1.20.1250.20">
    <property type="entry name" value="MFS general substrate transporter like domains"/>
    <property type="match status" value="2"/>
</dbReference>
<keyword evidence="4 5" id="KW-0472">Membrane</keyword>
<accession>A0A2T9YK72</accession>
<comment type="caution">
    <text evidence="6">The sequence shown here is derived from an EMBL/GenBank/DDBJ whole genome shotgun (WGS) entry which is preliminary data.</text>
</comment>
<feature type="transmembrane region" description="Helical" evidence="5">
    <location>
        <begin position="284"/>
        <end position="303"/>
    </location>
</feature>
<organism evidence="6 7">
    <name type="scientific">Furculomyces boomerangus</name>
    <dbReference type="NCBI Taxonomy" id="61424"/>
    <lineage>
        <taxon>Eukaryota</taxon>
        <taxon>Fungi</taxon>
        <taxon>Fungi incertae sedis</taxon>
        <taxon>Zoopagomycota</taxon>
        <taxon>Kickxellomycotina</taxon>
        <taxon>Harpellomycetes</taxon>
        <taxon>Harpellales</taxon>
        <taxon>Harpellaceae</taxon>
        <taxon>Furculomyces</taxon>
    </lineage>
</organism>
<keyword evidence="3 5" id="KW-1133">Transmembrane helix</keyword>
<keyword evidence="2 5" id="KW-0812">Transmembrane</keyword>
<evidence type="ECO:0000256" key="1">
    <source>
        <dbReference type="ARBA" id="ARBA00004141"/>
    </source>
</evidence>
<dbReference type="InterPro" id="IPR010291">
    <property type="entry name" value="Ion_channel_UNC-93"/>
</dbReference>
<feature type="transmembrane region" description="Helical" evidence="5">
    <location>
        <begin position="332"/>
        <end position="353"/>
    </location>
</feature>
<feature type="transmembrane region" description="Helical" evidence="5">
    <location>
        <begin position="256"/>
        <end position="272"/>
    </location>
</feature>
<evidence type="ECO:0000313" key="7">
    <source>
        <dbReference type="Proteomes" id="UP000245699"/>
    </source>
</evidence>
<feature type="transmembrane region" description="Helical" evidence="5">
    <location>
        <begin position="134"/>
        <end position="153"/>
    </location>
</feature>
<feature type="transmembrane region" description="Helical" evidence="5">
    <location>
        <begin position="47"/>
        <end position="66"/>
    </location>
</feature>
<protein>
    <recommendedName>
        <fullName evidence="8">Major facilitator superfamily (MFS) profile domain-containing protein</fullName>
    </recommendedName>
</protein>
<dbReference type="SUPFAM" id="SSF103473">
    <property type="entry name" value="MFS general substrate transporter"/>
    <property type="match status" value="1"/>
</dbReference>
<dbReference type="Pfam" id="PF05978">
    <property type="entry name" value="UNC-93"/>
    <property type="match status" value="1"/>
</dbReference>
<comment type="subcellular location">
    <subcellularLocation>
        <location evidence="1">Membrane</location>
        <topology evidence="1">Multi-pass membrane protein</topology>
    </subcellularLocation>
</comment>
<feature type="transmembrane region" description="Helical" evidence="5">
    <location>
        <begin position="395"/>
        <end position="412"/>
    </location>
</feature>
<feature type="transmembrane region" description="Helical" evidence="5">
    <location>
        <begin position="165"/>
        <end position="183"/>
    </location>
</feature>
<keyword evidence="7" id="KW-1185">Reference proteome</keyword>
<reference evidence="6 7" key="1">
    <citation type="journal article" date="2018" name="MBio">
        <title>Comparative Genomics Reveals the Core Gene Toolbox for the Fungus-Insect Symbiosis.</title>
        <authorList>
            <person name="Wang Y."/>
            <person name="Stata M."/>
            <person name="Wang W."/>
            <person name="Stajich J.E."/>
            <person name="White M.M."/>
            <person name="Moncalvo J.M."/>
        </authorList>
    </citation>
    <scope>NUCLEOTIDE SEQUENCE [LARGE SCALE GENOMIC DNA]</scope>
    <source>
        <strain evidence="6 7">AUS-77-4</strain>
    </source>
</reference>
<dbReference type="GO" id="GO:0016020">
    <property type="term" value="C:membrane"/>
    <property type="evidence" value="ECO:0007669"/>
    <property type="project" value="UniProtKB-SubCell"/>
</dbReference>
<name>A0A2T9YK72_9FUNG</name>
<dbReference type="InterPro" id="IPR036259">
    <property type="entry name" value="MFS_trans_sf"/>
</dbReference>
<dbReference type="OrthoDB" id="196103at2759"/>
<dbReference type="PANTHER" id="PTHR23294:SF59">
    <property type="entry name" value="UNC93-LIKE PROTEIN C922.05C"/>
    <property type="match status" value="1"/>
</dbReference>
<sequence>MKLNSSKFQVILVGLMCFCIPGMFNALNALGGAGQIDKKTGSDANTALYVTFSVFGLLGGGIVNVLGIRITMFLGGLTYALYSSSYIYINHTHKSWFTVTTGGILGIGAGILWAGQGMIMTSYPLEHEKGNYIFIFWSIFNLGGVVGSLIPLLVTYTGDLPDKGYIAFLIIEVFGSCLAFVLYPPSKVIRSDGSEVIISKQENVVGEFVQILKLFVNPSMLILFFMAFSSNFFYSFQFNYYNGDYFKGNSKGFNNIFYWGAQMLGAYIFSLIMDSKMTRKKRAYIGTTIVFVLFNAIWVWTIIQKNKFKYILADPTQQLNYKTSGAKYVGPIILYALMGLVDAAWQSLAYWLIGSLTNDSIVLSRYVGFYKGVQSAGSAVSWAIDSGGMSRNGQLIFNMVVLNISVPFMYLLCHRTTETSVENTKEEYEE</sequence>
<dbReference type="AlphaFoldDB" id="A0A2T9YK72"/>
<evidence type="ECO:0000256" key="3">
    <source>
        <dbReference type="ARBA" id="ARBA00022989"/>
    </source>
</evidence>